<evidence type="ECO:0008006" key="3">
    <source>
        <dbReference type="Google" id="ProtNLM"/>
    </source>
</evidence>
<dbReference type="AlphaFoldDB" id="A0A7Z0D647"/>
<dbReference type="PIRSF" id="PIRSF028754">
    <property type="entry name" value="UCP028754"/>
    <property type="match status" value="1"/>
</dbReference>
<reference evidence="1 2" key="1">
    <citation type="submission" date="2020-07" db="EMBL/GenBank/DDBJ databases">
        <title>Sequencing the genomes of 1000 actinobacteria strains.</title>
        <authorList>
            <person name="Klenk H.-P."/>
        </authorList>
    </citation>
    <scope>NUCLEOTIDE SEQUENCE [LARGE SCALE GENOMIC DNA]</scope>
    <source>
        <strain evidence="1 2">DSM 103164</strain>
    </source>
</reference>
<dbReference type="SUPFAM" id="SSF159659">
    <property type="entry name" value="Cgl1923-like"/>
    <property type="match status" value="1"/>
</dbReference>
<accession>A0A7Z0D647</accession>
<gene>
    <name evidence="1" type="ORF">GGQ54_000083</name>
</gene>
<dbReference type="Pfam" id="PF09754">
    <property type="entry name" value="PAC2"/>
    <property type="match status" value="1"/>
</dbReference>
<evidence type="ECO:0000313" key="1">
    <source>
        <dbReference type="EMBL" id="NYI69523.1"/>
    </source>
</evidence>
<dbReference type="RefSeq" id="WP_179443586.1">
    <property type="nucleotide sequence ID" value="NZ_JACBZS010000001.1"/>
</dbReference>
<keyword evidence="2" id="KW-1185">Reference proteome</keyword>
<sequence>MAEHRPELRDLHDPVVVMAFSGWNDAASAASSCLEHLRDTLGAEQAFAIDGEDFYDFQVNRPTVRRDSPTEAIHSWPETTVSVARVAGGSGETRDLVLVTGPEPNLRWRGFTRLVMSALRSAQPSVVVMLGALLSDCPHTRPVPVSGSTVHPDLLERHGLDLPDYEGPTGIVGLLSEACSEAGWPTVNLWAAVPHYVAHPPCPKATLALLSRLEDVIDLPLEVGELPEMARAWQRGVDELAAEDGEIAEYVTQLEESQDADGLPEASGDAIAAEFQRYLRRRDA</sequence>
<organism evidence="1 2">
    <name type="scientific">Naumannella cuiyingiana</name>
    <dbReference type="NCBI Taxonomy" id="1347891"/>
    <lineage>
        <taxon>Bacteria</taxon>
        <taxon>Bacillati</taxon>
        <taxon>Actinomycetota</taxon>
        <taxon>Actinomycetes</taxon>
        <taxon>Propionibacteriales</taxon>
        <taxon>Propionibacteriaceae</taxon>
        <taxon>Naumannella</taxon>
    </lineage>
</organism>
<comment type="caution">
    <text evidence="1">The sequence shown here is derived from an EMBL/GenBank/DDBJ whole genome shotgun (WGS) entry which is preliminary data.</text>
</comment>
<dbReference type="Proteomes" id="UP000527616">
    <property type="component" value="Unassembled WGS sequence"/>
</dbReference>
<dbReference type="EMBL" id="JACBZS010000001">
    <property type="protein sequence ID" value="NYI69523.1"/>
    <property type="molecule type" value="Genomic_DNA"/>
</dbReference>
<dbReference type="InterPro" id="IPR038389">
    <property type="entry name" value="PSMG2_sf"/>
</dbReference>
<dbReference type="Gene3D" id="3.40.50.10900">
    <property type="entry name" value="PAC-like subunit"/>
    <property type="match status" value="1"/>
</dbReference>
<name>A0A7Z0D647_9ACTN</name>
<evidence type="ECO:0000313" key="2">
    <source>
        <dbReference type="Proteomes" id="UP000527616"/>
    </source>
</evidence>
<dbReference type="InterPro" id="IPR008492">
    <property type="entry name" value="Rv2714-like"/>
</dbReference>
<proteinExistence type="predicted"/>
<dbReference type="InterPro" id="IPR019151">
    <property type="entry name" value="Proteasome_assmbl_chaperone_2"/>
</dbReference>
<protein>
    <recommendedName>
        <fullName evidence="3">PAC2 family protein</fullName>
    </recommendedName>
</protein>